<comment type="caution">
    <text evidence="1">The sequence shown here is derived from an EMBL/GenBank/DDBJ whole genome shotgun (WGS) entry which is preliminary data.</text>
</comment>
<accession>A0ABR7XUT2</accession>
<dbReference type="RefSeq" id="WP_190314476.1">
    <property type="nucleotide sequence ID" value="NZ_JACNYL010000003.1"/>
</dbReference>
<proteinExistence type="predicted"/>
<dbReference type="InterPro" id="IPR036116">
    <property type="entry name" value="FN3_sf"/>
</dbReference>
<dbReference type="Gene3D" id="2.60.40.10">
    <property type="entry name" value="Immunoglobulins"/>
    <property type="match status" value="1"/>
</dbReference>
<reference evidence="1 2" key="1">
    <citation type="submission" date="2020-08" db="EMBL/GenBank/DDBJ databases">
        <title>Sphingobacterium sp. DN00404 isolated from aquaculture water.</title>
        <authorList>
            <person name="Zhang M."/>
        </authorList>
    </citation>
    <scope>NUCLEOTIDE SEQUENCE [LARGE SCALE GENOMIC DNA]</scope>
    <source>
        <strain evidence="1 2">KCTC 42746</strain>
    </source>
</reference>
<name>A0ABR7XUT2_9SPHI</name>
<dbReference type="InterPro" id="IPR013783">
    <property type="entry name" value="Ig-like_fold"/>
</dbReference>
<organism evidence="1 2">
    <name type="scientific">Sphingobacterium chuzhouense</name>
    <dbReference type="NCBI Taxonomy" id="1742264"/>
    <lineage>
        <taxon>Bacteria</taxon>
        <taxon>Pseudomonadati</taxon>
        <taxon>Bacteroidota</taxon>
        <taxon>Sphingobacteriia</taxon>
        <taxon>Sphingobacteriales</taxon>
        <taxon>Sphingobacteriaceae</taxon>
        <taxon>Sphingobacterium</taxon>
    </lineage>
</organism>
<keyword evidence="2" id="KW-1185">Reference proteome</keyword>
<dbReference type="Proteomes" id="UP000651112">
    <property type="component" value="Unassembled WGS sequence"/>
</dbReference>
<evidence type="ECO:0000313" key="1">
    <source>
        <dbReference type="EMBL" id="MBD1422788.1"/>
    </source>
</evidence>
<sequence>MRKATVYIAYEKWGDHSLSTLAGRTLTSMTDNANFPDPRPDIDEYSRLVNDYREKHEIASNGGSRFQKEARDNAKIVLAGAMKELAFYVNRIANGNREMLASSGFELVPDPRSSKVPGIPGNARLLDGNVSGEMRFVFNALRAAWEYEYCYATRLGEDGTPEWEDILLTTDSRLNYIQNLTPGERVYARVRARNGKGTGDWSEAVSLIAR</sequence>
<dbReference type="SUPFAM" id="SSF49265">
    <property type="entry name" value="Fibronectin type III"/>
    <property type="match status" value="1"/>
</dbReference>
<evidence type="ECO:0000313" key="2">
    <source>
        <dbReference type="Proteomes" id="UP000651112"/>
    </source>
</evidence>
<gene>
    <name evidence="1" type="ORF">H8B21_14525</name>
</gene>
<protein>
    <submittedName>
        <fullName evidence="1">Fibronectin type III domain-containing protein</fullName>
    </submittedName>
</protein>
<dbReference type="EMBL" id="JACNYL010000003">
    <property type="protein sequence ID" value="MBD1422788.1"/>
    <property type="molecule type" value="Genomic_DNA"/>
</dbReference>
<dbReference type="InterPro" id="IPR003961">
    <property type="entry name" value="FN3_dom"/>
</dbReference>
<dbReference type="CDD" id="cd00063">
    <property type="entry name" value="FN3"/>
    <property type="match status" value="1"/>
</dbReference>